<proteinExistence type="inferred from homology"/>
<protein>
    <recommendedName>
        <fullName evidence="10">Gasdermin bGSDM</fullName>
    </recommendedName>
    <alternativeName>
        <fullName evidence="11">Bacterial gasdermin</fullName>
    </alternativeName>
</protein>
<evidence type="ECO:0000256" key="4">
    <source>
        <dbReference type="ARBA" id="ARBA00022475"/>
    </source>
</evidence>
<dbReference type="AlphaFoldDB" id="U5QNR8"/>
<comment type="subcellular location">
    <subcellularLocation>
        <location evidence="2">Cell membrane</location>
        <topology evidence="2">Multi-pass membrane protein</topology>
    </subcellularLocation>
    <subcellularLocation>
        <location evidence="1">Cytoplasm</location>
    </subcellularLocation>
</comment>
<evidence type="ECO:0000256" key="5">
    <source>
        <dbReference type="ARBA" id="ARBA00022490"/>
    </source>
</evidence>
<dbReference type="STRING" id="1183438.GKIL_3049"/>
<evidence type="ECO:0000313" key="13">
    <source>
        <dbReference type="Proteomes" id="UP000017396"/>
    </source>
</evidence>
<accession>U5QNR8</accession>
<dbReference type="EMBL" id="CP003587">
    <property type="protein sequence ID" value="AGY59295.1"/>
    <property type="molecule type" value="Genomic_DNA"/>
</dbReference>
<keyword evidence="7" id="KW-0051">Antiviral defense</keyword>
<dbReference type="SMR" id="U5QNR8"/>
<evidence type="ECO:0000313" key="12">
    <source>
        <dbReference type="EMBL" id="AGY59295.1"/>
    </source>
</evidence>
<evidence type="ECO:0000256" key="11">
    <source>
        <dbReference type="ARBA" id="ARBA00093802"/>
    </source>
</evidence>
<dbReference type="RefSeq" id="WP_023174547.1">
    <property type="nucleotide sequence ID" value="NC_022600.1"/>
</dbReference>
<evidence type="ECO:0000256" key="9">
    <source>
        <dbReference type="ARBA" id="ARBA00093769"/>
    </source>
</evidence>
<evidence type="ECO:0000256" key="2">
    <source>
        <dbReference type="ARBA" id="ARBA00004651"/>
    </source>
</evidence>
<evidence type="ECO:0000256" key="6">
    <source>
        <dbReference type="ARBA" id="ARBA00022692"/>
    </source>
</evidence>
<keyword evidence="4" id="KW-1003">Cell membrane</keyword>
<organism evidence="12 13">
    <name type="scientific">Gloeobacter kilaueensis (strain ATCC BAA-2537 / CCAP 1431/1 / ULC 316 / JS1)</name>
    <dbReference type="NCBI Taxonomy" id="1183438"/>
    <lineage>
        <taxon>Bacteria</taxon>
        <taxon>Bacillati</taxon>
        <taxon>Cyanobacteriota</taxon>
        <taxon>Cyanophyceae</taxon>
        <taxon>Gloeobacterales</taxon>
        <taxon>Gloeobacteraceae</taxon>
        <taxon>Gloeobacter</taxon>
    </lineage>
</organism>
<sequence length="482" mass="52809">MCKDGSVNFLQSVGYNVIRYPSEKFKPLQVLVRVPNRNRVIELIGPVTDLISAGPTAPEPKELDGADVSGKQSDKFELSFGLGILRDLLKTLGVGAINLSTAFSNSKEIQFVYQNVKLDSLMTTSAASYLKACKPDVSSELFDQMDEEGEAYCIIETLKSNSFSVRAFRDNGFSASIDLSVLQEALAFTPGISISGNDELVTFYKGDSNLVFGFKAIPFWVAIDSAGLPYFKIEYSSAPTSDVLEGIQTDRGNQSEQLLLDTVVLSEDLLLVKLDNGLDRPTLREMALPPASTLISSAASPFGSAESTRTSAEGVFDDLHQDPDDSEQKSTPIVGVEVEAVRPWRVAKCLEVLRGQINSKFPRRDKDSDGCIGDASHQTRNSDHNPWVVDGGIGVVTACDVTHDPAHGCNAGTIVQALWQSRDPRIKYIIWNRRIANSSPIGGVEAWTWRSYTGSNPHTEHFHLSVKSEKDRYDSTTLWSIT</sequence>
<evidence type="ECO:0000256" key="1">
    <source>
        <dbReference type="ARBA" id="ARBA00004496"/>
    </source>
</evidence>
<dbReference type="HOGENOM" id="CLU_565918_0_0_3"/>
<keyword evidence="8" id="KW-0472">Membrane</keyword>
<keyword evidence="5" id="KW-0963">Cytoplasm</keyword>
<dbReference type="Proteomes" id="UP000017396">
    <property type="component" value="Chromosome"/>
</dbReference>
<evidence type="ECO:0000256" key="7">
    <source>
        <dbReference type="ARBA" id="ARBA00023118"/>
    </source>
</evidence>
<keyword evidence="13" id="KW-1185">Reference proteome</keyword>
<name>U5QNR8_GLOK1</name>
<dbReference type="InterPro" id="IPR058978">
    <property type="entry name" value="GSDM_bact-type"/>
</dbReference>
<dbReference type="OrthoDB" id="583589at2"/>
<keyword evidence="6" id="KW-0812">Transmembrane</keyword>
<dbReference type="Pfam" id="PF26164">
    <property type="entry name" value="Bact_GSDM"/>
    <property type="match status" value="1"/>
</dbReference>
<evidence type="ECO:0000256" key="8">
    <source>
        <dbReference type="ARBA" id="ARBA00023136"/>
    </source>
</evidence>
<dbReference type="eggNOG" id="COG3772">
    <property type="taxonomic scope" value="Bacteria"/>
</dbReference>
<gene>
    <name evidence="12" type="ORF">GKIL_3049</name>
</gene>
<dbReference type="KEGG" id="glj:GKIL_3049"/>
<evidence type="ECO:0000256" key="3">
    <source>
        <dbReference type="ARBA" id="ARBA00022452"/>
    </source>
</evidence>
<reference evidence="12 13" key="1">
    <citation type="journal article" date="2013" name="PLoS ONE">
        <title>Cultivation and Complete Genome Sequencing of Gloeobacter kilaueensis sp. nov., from a Lava Cave in Kilauea Caldera, Hawai'i.</title>
        <authorList>
            <person name="Saw J.H."/>
            <person name="Schatz M."/>
            <person name="Brown M.V."/>
            <person name="Kunkel D.D."/>
            <person name="Foster J.S."/>
            <person name="Shick H."/>
            <person name="Christensen S."/>
            <person name="Hou S."/>
            <person name="Wan X."/>
            <person name="Donachie S.P."/>
        </authorList>
    </citation>
    <scope>NUCLEOTIDE SEQUENCE [LARGE SCALE GENOMIC DNA]</scope>
    <source>
        <strain evidence="13">JS</strain>
    </source>
</reference>
<comment type="similarity">
    <text evidence="9">Belongs to the bacterial gasdermin family.</text>
</comment>
<evidence type="ECO:0000256" key="10">
    <source>
        <dbReference type="ARBA" id="ARBA00093798"/>
    </source>
</evidence>
<dbReference type="PATRIC" id="fig|1183438.3.peg.3000"/>
<keyword evidence="3" id="KW-1134">Transmembrane beta strand</keyword>